<sequence>MSSPEPEAQINRRSSTIWRATVRQNIKTGTDRVTIAQVAREAGVSKTSVSRYLGGEFDALSVRLREQIGQTIARLGYQPSQMARGLKGGRTRLIGMLVADILNPYSVAVLHGAEAACQKHGYTLMLCNTGNDEAREKQSLAALHSYSVEGLLFNTQGRNVTPLRELGQAAFPVVLLDRHVEGCDFDLVGLDNVKAAQLGTRHLLAQGYTDIALVVQPLYGVSSRQGRQAGFLQAMSERPDCHGETLEVDLEQPGHVATVLREFFLRRAAAGSQGRLALLAGNGMVSLQIALALQSMGLRFPEDVGLLCFDELSWSPLVGSGISTIEQPTYEIGFIAIERLLVRIRGERSVRMEILLDPRLICRGSTASVGSHPQRALIAGIGDKLRSSKTGQYAVV</sequence>
<gene>
    <name evidence="5" type="ORF">C798_07685</name>
</gene>
<dbReference type="InterPro" id="IPR046335">
    <property type="entry name" value="LacI/GalR-like_sensor"/>
</dbReference>
<dbReference type="GO" id="GO:0000976">
    <property type="term" value="F:transcription cis-regulatory region binding"/>
    <property type="evidence" value="ECO:0007669"/>
    <property type="project" value="TreeGrafter"/>
</dbReference>
<keyword evidence="2" id="KW-0238">DNA-binding</keyword>
<protein>
    <submittedName>
        <fullName evidence="5">LacI family transcriptional regulator</fullName>
    </submittedName>
</protein>
<dbReference type="Pfam" id="PF13377">
    <property type="entry name" value="Peripla_BP_3"/>
    <property type="match status" value="1"/>
</dbReference>
<dbReference type="SUPFAM" id="SSF53822">
    <property type="entry name" value="Periplasmic binding protein-like I"/>
    <property type="match status" value="1"/>
</dbReference>
<dbReference type="PANTHER" id="PTHR30146">
    <property type="entry name" value="LACI-RELATED TRANSCRIPTIONAL REPRESSOR"/>
    <property type="match status" value="1"/>
</dbReference>
<evidence type="ECO:0000313" key="6">
    <source>
        <dbReference type="Proteomes" id="UP000501648"/>
    </source>
</evidence>
<feature type="domain" description="HTH lacI-type" evidence="4">
    <location>
        <begin position="33"/>
        <end position="88"/>
    </location>
</feature>
<dbReference type="SMART" id="SM00354">
    <property type="entry name" value="HTH_LACI"/>
    <property type="match status" value="1"/>
</dbReference>
<dbReference type="SUPFAM" id="SSF47413">
    <property type="entry name" value="lambda repressor-like DNA-binding domains"/>
    <property type="match status" value="1"/>
</dbReference>
<dbReference type="InterPro" id="IPR010982">
    <property type="entry name" value="Lambda_DNA-bd_dom_sf"/>
</dbReference>
<dbReference type="CDD" id="cd01392">
    <property type="entry name" value="HTH_LacI"/>
    <property type="match status" value="1"/>
</dbReference>
<evidence type="ECO:0000313" key="5">
    <source>
        <dbReference type="EMBL" id="QJQ00116.1"/>
    </source>
</evidence>
<name>A0A6M3ZNL3_9BURK</name>
<organism evidence="5 6">
    <name type="scientific">Herbaspirillum rubrisubalbicans Os34</name>
    <dbReference type="NCBI Taxonomy" id="1235827"/>
    <lineage>
        <taxon>Bacteria</taxon>
        <taxon>Pseudomonadati</taxon>
        <taxon>Pseudomonadota</taxon>
        <taxon>Betaproteobacteria</taxon>
        <taxon>Burkholderiales</taxon>
        <taxon>Oxalobacteraceae</taxon>
        <taxon>Herbaspirillum</taxon>
    </lineage>
</organism>
<dbReference type="PROSITE" id="PS50932">
    <property type="entry name" value="HTH_LACI_2"/>
    <property type="match status" value="1"/>
</dbReference>
<keyword evidence="3" id="KW-0804">Transcription</keyword>
<dbReference type="InterPro" id="IPR000843">
    <property type="entry name" value="HTH_LacI"/>
</dbReference>
<dbReference type="Gene3D" id="1.10.260.40">
    <property type="entry name" value="lambda repressor-like DNA-binding domains"/>
    <property type="match status" value="1"/>
</dbReference>
<evidence type="ECO:0000259" key="4">
    <source>
        <dbReference type="PROSITE" id="PS50932"/>
    </source>
</evidence>
<dbReference type="AlphaFoldDB" id="A0A6M3ZNL3"/>
<keyword evidence="1" id="KW-0805">Transcription regulation</keyword>
<dbReference type="Pfam" id="PF00356">
    <property type="entry name" value="LacI"/>
    <property type="match status" value="1"/>
</dbReference>
<dbReference type="PANTHER" id="PTHR30146:SF145">
    <property type="entry name" value="RIBOSE OPERON REPRESSOR"/>
    <property type="match status" value="1"/>
</dbReference>
<dbReference type="Gene3D" id="3.40.50.2300">
    <property type="match status" value="2"/>
</dbReference>
<reference evidence="5 6" key="1">
    <citation type="journal article" date="2012" name="J. Bacteriol.">
        <title>Genome sequence of the pathogenic Herbaspirillum seropedicae strain Os34, isolated from rice roots.</title>
        <authorList>
            <person name="Ye W."/>
            <person name="Ye S."/>
            <person name="Liu J."/>
            <person name="Chang S."/>
            <person name="Chen M."/>
            <person name="Zhu B."/>
            <person name="Guo L."/>
            <person name="An Q."/>
        </authorList>
    </citation>
    <scope>NUCLEOTIDE SEQUENCE [LARGE SCALE GENOMIC DNA]</scope>
    <source>
        <strain evidence="5 6">Os34</strain>
    </source>
</reference>
<dbReference type="EMBL" id="CP008956">
    <property type="protein sequence ID" value="QJQ00116.1"/>
    <property type="molecule type" value="Genomic_DNA"/>
</dbReference>
<evidence type="ECO:0000256" key="1">
    <source>
        <dbReference type="ARBA" id="ARBA00023015"/>
    </source>
</evidence>
<dbReference type="CDD" id="cd06283">
    <property type="entry name" value="PBP1_RegR_EndR_KdgR-like"/>
    <property type="match status" value="1"/>
</dbReference>
<evidence type="ECO:0000256" key="3">
    <source>
        <dbReference type="ARBA" id="ARBA00023163"/>
    </source>
</evidence>
<evidence type="ECO:0000256" key="2">
    <source>
        <dbReference type="ARBA" id="ARBA00023125"/>
    </source>
</evidence>
<accession>A0A6M3ZNL3</accession>
<dbReference type="GO" id="GO:0003700">
    <property type="term" value="F:DNA-binding transcription factor activity"/>
    <property type="evidence" value="ECO:0007669"/>
    <property type="project" value="TreeGrafter"/>
</dbReference>
<dbReference type="Proteomes" id="UP000501648">
    <property type="component" value="Chromosome"/>
</dbReference>
<dbReference type="InterPro" id="IPR028082">
    <property type="entry name" value="Peripla_BP_I"/>
</dbReference>
<proteinExistence type="predicted"/>